<evidence type="ECO:0000313" key="1">
    <source>
        <dbReference type="EMBL" id="SNS69411.1"/>
    </source>
</evidence>
<proteinExistence type="predicted"/>
<protein>
    <submittedName>
        <fullName evidence="1">Uncharacterized protein</fullName>
    </submittedName>
</protein>
<dbReference type="AlphaFoldDB" id="A0A239GK97"/>
<dbReference type="Proteomes" id="UP000198304">
    <property type="component" value="Unassembled WGS sequence"/>
</dbReference>
<dbReference type="EMBL" id="FZOJ01000017">
    <property type="protein sequence ID" value="SNS69411.1"/>
    <property type="molecule type" value="Genomic_DNA"/>
</dbReference>
<accession>A0A239GK97</accession>
<evidence type="ECO:0000313" key="2">
    <source>
        <dbReference type="Proteomes" id="UP000198304"/>
    </source>
</evidence>
<reference evidence="2" key="1">
    <citation type="submission" date="2017-06" db="EMBL/GenBank/DDBJ databases">
        <authorList>
            <person name="Varghese N."/>
            <person name="Submissions S."/>
        </authorList>
    </citation>
    <scope>NUCLEOTIDE SEQUENCE [LARGE SCALE GENOMIC DNA]</scope>
    <source>
        <strain evidence="2">SCA</strain>
    </source>
</reference>
<sequence length="562" mass="66098">MRKAMNYNEFMKAVDEKLSSMSEMEKTEWIHNMARTTKENQRIIFLNSLTIKQDYCPDTSIKKEIKELEDWCRKIEDAEIYFECSGYEEYGESYWGSDYTYEYSDIFEIGKELSRAFQIAEDLLHQKEYQQAAALYDLLCSITFSALDRDIEELSELELEELVEEKLVILDLKRIALNMMYAKYQVTEGGERAAALYRYLSWNMCKNIKVEEMLTIGPEELKGIDRFMEDWISFLKNTDGDLAGGFLSEACIYQGGISRLCEAAREVWARHPVLYQHACKYLLNEKKEFECVKLGMEAISVLPEKLIIRGSIADLAAKAAAQLENTDIINQCYEAAFYSESTLYHYLRLFELSDYQNIADRAVQHAKTLPENSMWEGYHKNKQMMLNSLPKEHKELLRFFNREFDYIYEDCKKDRTTLGWSSNFKGTIVPLFILLLDKNKKLTKAGQRLIDGIEYRLRFTEEHTKSFTDQFLDWKEKVVLRNEQYEKYIAWLKEEVDRRTEAVVGGNHRKSYYKAAVLITALGETLESNGKLHGRMLTIEHYKKIYPRKRAFKAEFEQLNEE</sequence>
<organism evidence="1 2">
    <name type="scientific">Anaerovirgula multivorans</name>
    <dbReference type="NCBI Taxonomy" id="312168"/>
    <lineage>
        <taxon>Bacteria</taxon>
        <taxon>Bacillati</taxon>
        <taxon>Bacillota</taxon>
        <taxon>Clostridia</taxon>
        <taxon>Peptostreptococcales</taxon>
        <taxon>Natronincolaceae</taxon>
        <taxon>Anaerovirgula</taxon>
    </lineage>
</organism>
<keyword evidence="2" id="KW-1185">Reference proteome</keyword>
<name>A0A239GK97_9FIRM</name>
<gene>
    <name evidence="1" type="ORF">SAMN05446037_101750</name>
</gene>